<feature type="transmembrane region" description="Helical" evidence="1">
    <location>
        <begin position="104"/>
        <end position="121"/>
    </location>
</feature>
<name>A0A430HWT5_9CORY</name>
<dbReference type="AlphaFoldDB" id="A0A430HWT5"/>
<feature type="transmembrane region" description="Helical" evidence="1">
    <location>
        <begin position="53"/>
        <end position="83"/>
    </location>
</feature>
<keyword evidence="3" id="KW-1185">Reference proteome</keyword>
<gene>
    <name evidence="2" type="ORF">EAH68_10370</name>
</gene>
<dbReference type="Pfam" id="PF10011">
    <property type="entry name" value="DUF2254"/>
    <property type="match status" value="1"/>
</dbReference>
<dbReference type="EMBL" id="RXHJ01000013">
    <property type="protein sequence ID" value="RSZ62126.1"/>
    <property type="molecule type" value="Genomic_DNA"/>
</dbReference>
<feature type="transmembrane region" description="Helical" evidence="1">
    <location>
        <begin position="12"/>
        <end position="33"/>
    </location>
</feature>
<evidence type="ECO:0000256" key="1">
    <source>
        <dbReference type="SAM" id="Phobius"/>
    </source>
</evidence>
<accession>A0A430HWT5</accession>
<keyword evidence="1" id="KW-0472">Membrane</keyword>
<keyword evidence="1" id="KW-0812">Transmembrane</keyword>
<evidence type="ECO:0000313" key="3">
    <source>
        <dbReference type="Proteomes" id="UP000274907"/>
    </source>
</evidence>
<dbReference type="OrthoDB" id="2955631at2"/>
<feature type="transmembrane region" description="Helical" evidence="1">
    <location>
        <begin position="133"/>
        <end position="153"/>
    </location>
</feature>
<evidence type="ECO:0000313" key="2">
    <source>
        <dbReference type="EMBL" id="RSZ62126.1"/>
    </source>
</evidence>
<proteinExistence type="predicted"/>
<organism evidence="2 3">
    <name type="scientific">Corynebacterium hylobatis</name>
    <dbReference type="NCBI Taxonomy" id="1859290"/>
    <lineage>
        <taxon>Bacteria</taxon>
        <taxon>Bacillati</taxon>
        <taxon>Actinomycetota</taxon>
        <taxon>Actinomycetes</taxon>
        <taxon>Mycobacteriales</taxon>
        <taxon>Corynebacteriaceae</taxon>
        <taxon>Corynebacterium</taxon>
    </lineage>
</organism>
<protein>
    <submittedName>
        <fullName evidence="2">DUF2254 domain-containing protein</fullName>
    </submittedName>
</protein>
<keyword evidence="1" id="KW-1133">Transmembrane helix</keyword>
<reference evidence="2 3" key="1">
    <citation type="submission" date="2018-12" db="EMBL/GenBank/DDBJ databases">
        <title>YIM 101343 draft genome.</title>
        <authorList>
            <person name="Chen X."/>
        </authorList>
    </citation>
    <scope>NUCLEOTIDE SEQUENCE [LARGE SCALE GENOMIC DNA]</scope>
    <source>
        <strain evidence="2 3">YIM 101343</strain>
    </source>
</reference>
<comment type="caution">
    <text evidence="2">The sequence shown here is derived from an EMBL/GenBank/DDBJ whole genome shotgun (WGS) entry which is preliminary data.</text>
</comment>
<dbReference type="Proteomes" id="UP000274907">
    <property type="component" value="Unassembled WGS sequence"/>
</dbReference>
<sequence>MASFRDSFADSLFLHPALIMLAGIALAVGATMLDDALGHGAGIPLTLSMSSNAATWLLSTVAGAMITTVGVVFSLTVVSLQLASDQFSPRVMRSFIRDRLSQRVIGLLVGTFFYCVLVLPNVSGEATDPAPQISLTIAVVLTLVTVIGIIIHLDHLAHGLQVGNVARLIADEGEKVAEALDTVPADLHEVDISEYRDVPRDAAVIHATGHGWISQVDNRQLLHAAPPGAVVRMETRVGAYIHAGEPLLTVWPAPPERNRRELAAAVEVSDTRRMLQDVDFAVRQLVDIGLRALGPDINDPTTAIEVTLRLGSLLRTVLATPLPPPALQDREDRVLVQPWNLSHEEYIAHGFDQLRQDGVNHTEVAAALLRILRMLMTHVEEEDRPELVPALEHQMRMLLESLAERPDLHPEDLARLQSLVSGDTDPADHSRHHG</sequence>
<dbReference type="InterPro" id="IPR018723">
    <property type="entry name" value="DUF2254_membrane"/>
</dbReference>